<dbReference type="PROSITE" id="PS50893">
    <property type="entry name" value="ABC_TRANSPORTER_2"/>
    <property type="match status" value="1"/>
</dbReference>
<keyword evidence="3" id="KW-0813">Transport</keyword>
<protein>
    <submittedName>
        <fullName evidence="8">ATP-binding cassette domain-containing protein</fullName>
    </submittedName>
</protein>
<organism evidence="8 9">
    <name type="scientific">Candidatus Phosphoribacter hodrii</name>
    <dbReference type="NCBI Taxonomy" id="2953743"/>
    <lineage>
        <taxon>Bacteria</taxon>
        <taxon>Bacillati</taxon>
        <taxon>Actinomycetota</taxon>
        <taxon>Actinomycetes</taxon>
        <taxon>Micrococcales</taxon>
        <taxon>Dermatophilaceae</taxon>
        <taxon>Candidatus Phosphoribacter</taxon>
    </lineage>
</organism>
<dbReference type="Pfam" id="PF00005">
    <property type="entry name" value="ABC_tran"/>
    <property type="match status" value="1"/>
</dbReference>
<dbReference type="GO" id="GO:0005886">
    <property type="term" value="C:plasma membrane"/>
    <property type="evidence" value="ECO:0007669"/>
    <property type="project" value="UniProtKB-SubCell"/>
</dbReference>
<dbReference type="PROSITE" id="PS00211">
    <property type="entry name" value="ABC_TRANSPORTER_1"/>
    <property type="match status" value="1"/>
</dbReference>
<dbReference type="PANTHER" id="PTHR42711:SF5">
    <property type="entry name" value="ABC TRANSPORTER ATP-BINDING PROTEIN NATA"/>
    <property type="match status" value="1"/>
</dbReference>
<evidence type="ECO:0000259" key="7">
    <source>
        <dbReference type="PROSITE" id="PS50893"/>
    </source>
</evidence>
<name>A0A935M7Y7_9MICO</name>
<gene>
    <name evidence="8" type="ORF">IPI13_15045</name>
</gene>
<evidence type="ECO:0000313" key="8">
    <source>
        <dbReference type="EMBL" id="MBK7274419.1"/>
    </source>
</evidence>
<dbReference type="SMART" id="SM00382">
    <property type="entry name" value="AAA"/>
    <property type="match status" value="1"/>
</dbReference>
<keyword evidence="4" id="KW-0547">Nucleotide-binding</keyword>
<dbReference type="InterPro" id="IPR027417">
    <property type="entry name" value="P-loop_NTPase"/>
</dbReference>
<keyword evidence="5 8" id="KW-0067">ATP-binding</keyword>
<dbReference type="InterPro" id="IPR017871">
    <property type="entry name" value="ABC_transporter-like_CS"/>
</dbReference>
<dbReference type="InterPro" id="IPR003439">
    <property type="entry name" value="ABC_transporter-like_ATP-bd"/>
</dbReference>
<evidence type="ECO:0000256" key="6">
    <source>
        <dbReference type="ARBA" id="ARBA00023251"/>
    </source>
</evidence>
<feature type="domain" description="ABC transporter" evidence="7">
    <location>
        <begin position="11"/>
        <end position="241"/>
    </location>
</feature>
<dbReference type="GO" id="GO:0005524">
    <property type="term" value="F:ATP binding"/>
    <property type="evidence" value="ECO:0007669"/>
    <property type="project" value="UniProtKB-KW"/>
</dbReference>
<accession>A0A935M7Y7</accession>
<evidence type="ECO:0000256" key="4">
    <source>
        <dbReference type="ARBA" id="ARBA00022741"/>
    </source>
</evidence>
<sequence>MPERSVTDPIIRVTGLRKSFGEVQAVRGVDFVVAPGELFAFLGPNGAGKSTTINMMCTVSTPDAGTIEIDGINAVDDPDSVRGRIGIVFQDSVLDRGLTVRENLFVRGGFYYSDQRDLRRAVARSTEATEIGDLLERPYGVLSGGQRRRVDIARSLLNTPRVLFMDEPTTGLDPQTRRHIWETITRLQHEHDMTIFLTTHYMEEASGSDYVVIVDEGTVAAQGSPAQMKERYAVDQLSVLPKDDDGFSAVVAGLGLPAGSVRRDGPLHILTVTSTAQALRMLEVLGAHIGRFEVTHGSMDDVFLSVTGKALRE</sequence>
<evidence type="ECO:0000313" key="9">
    <source>
        <dbReference type="Proteomes" id="UP000726105"/>
    </source>
</evidence>
<evidence type="ECO:0000256" key="3">
    <source>
        <dbReference type="ARBA" id="ARBA00022448"/>
    </source>
</evidence>
<dbReference type="GO" id="GO:0046677">
    <property type="term" value="P:response to antibiotic"/>
    <property type="evidence" value="ECO:0007669"/>
    <property type="project" value="UniProtKB-KW"/>
</dbReference>
<comment type="caution">
    <text evidence="8">The sequence shown here is derived from an EMBL/GenBank/DDBJ whole genome shotgun (WGS) entry which is preliminary data.</text>
</comment>
<dbReference type="InterPro" id="IPR050763">
    <property type="entry name" value="ABC_transporter_ATP-binding"/>
</dbReference>
<reference evidence="8 9" key="1">
    <citation type="submission" date="2020-10" db="EMBL/GenBank/DDBJ databases">
        <title>Connecting structure to function with the recovery of over 1000 high-quality activated sludge metagenome-assembled genomes encoding full-length rRNA genes using long-read sequencing.</title>
        <authorList>
            <person name="Singleton C.M."/>
            <person name="Petriglieri F."/>
            <person name="Kristensen J.M."/>
            <person name="Kirkegaard R.H."/>
            <person name="Michaelsen T.Y."/>
            <person name="Andersen M.H."/>
            <person name="Karst S.M."/>
            <person name="Dueholm M.S."/>
            <person name="Nielsen P.H."/>
            <person name="Albertsen M."/>
        </authorList>
    </citation>
    <scope>NUCLEOTIDE SEQUENCE [LARGE SCALE GENOMIC DNA]</scope>
    <source>
        <strain evidence="8">Ega_18-Q3-R5-49_MAXAC.001</strain>
    </source>
</reference>
<comment type="subcellular location">
    <subcellularLocation>
        <location evidence="1">Cell membrane</location>
        <topology evidence="1">Peripheral membrane protein</topology>
    </subcellularLocation>
</comment>
<keyword evidence="6" id="KW-0046">Antibiotic resistance</keyword>
<dbReference type="PANTHER" id="PTHR42711">
    <property type="entry name" value="ABC TRANSPORTER ATP-BINDING PROTEIN"/>
    <property type="match status" value="1"/>
</dbReference>
<dbReference type="Proteomes" id="UP000726105">
    <property type="component" value="Unassembled WGS sequence"/>
</dbReference>
<proteinExistence type="inferred from homology"/>
<dbReference type="GO" id="GO:0016887">
    <property type="term" value="F:ATP hydrolysis activity"/>
    <property type="evidence" value="ECO:0007669"/>
    <property type="project" value="InterPro"/>
</dbReference>
<dbReference type="AlphaFoldDB" id="A0A935M7Y7"/>
<dbReference type="Gene3D" id="3.40.50.300">
    <property type="entry name" value="P-loop containing nucleotide triphosphate hydrolases"/>
    <property type="match status" value="1"/>
</dbReference>
<dbReference type="SUPFAM" id="SSF52540">
    <property type="entry name" value="P-loop containing nucleoside triphosphate hydrolases"/>
    <property type="match status" value="1"/>
</dbReference>
<dbReference type="InterPro" id="IPR003593">
    <property type="entry name" value="AAA+_ATPase"/>
</dbReference>
<dbReference type="EMBL" id="JADJIB010000005">
    <property type="protein sequence ID" value="MBK7274419.1"/>
    <property type="molecule type" value="Genomic_DNA"/>
</dbReference>
<evidence type="ECO:0000256" key="1">
    <source>
        <dbReference type="ARBA" id="ARBA00004202"/>
    </source>
</evidence>
<evidence type="ECO:0000256" key="2">
    <source>
        <dbReference type="ARBA" id="ARBA00005417"/>
    </source>
</evidence>
<comment type="similarity">
    <text evidence="2">Belongs to the ABC transporter superfamily.</text>
</comment>
<evidence type="ECO:0000256" key="5">
    <source>
        <dbReference type="ARBA" id="ARBA00022840"/>
    </source>
</evidence>